<evidence type="ECO:0000313" key="2">
    <source>
        <dbReference type="Proteomes" id="UP000019586"/>
    </source>
</evidence>
<gene>
    <name evidence="1" type="ORF">KPNJ2_05002</name>
</gene>
<reference evidence="1 2" key="1">
    <citation type="journal article" date="2014" name="Proc. Natl. Acad. Sci. U.S.A.">
        <title>Molecular dissection of the evolution of carbapenem-resistant multilocus sequence type 258 Klebsiella pneumoniae.</title>
        <authorList>
            <person name="Deleo F.R."/>
            <person name="Chen L."/>
            <person name="Porcella S.F."/>
            <person name="Martens C.A."/>
            <person name="Kobayashi S.D."/>
            <person name="Porter A.R."/>
            <person name="Chavda K.D."/>
            <person name="Jacobs M.R."/>
            <person name="Mathema B."/>
            <person name="Olsen R.J."/>
            <person name="Bonomo R.A."/>
            <person name="Musser J.M."/>
            <person name="Kreiswirth B.N."/>
        </authorList>
    </citation>
    <scope>NUCLEOTIDE SEQUENCE [LARGE SCALE GENOMIC DNA]</scope>
    <source>
        <strain evidence="1">30684/NJST258_2</strain>
    </source>
</reference>
<sequence length="31" mass="3198">MKSIIAALAGVSASMVNSFSHFTLSRISASL</sequence>
<dbReference type="Proteomes" id="UP000019586">
    <property type="component" value="Chromosome"/>
</dbReference>
<name>W8UPI8_KLEPN</name>
<proteinExistence type="predicted"/>
<organism evidence="1 2">
    <name type="scientific">Klebsiella pneumoniae 30684/NJST258_2</name>
    <dbReference type="NCBI Taxonomy" id="1420013"/>
    <lineage>
        <taxon>Bacteria</taxon>
        <taxon>Pseudomonadati</taxon>
        <taxon>Pseudomonadota</taxon>
        <taxon>Gammaproteobacteria</taxon>
        <taxon>Enterobacterales</taxon>
        <taxon>Enterobacteriaceae</taxon>
        <taxon>Klebsiella/Raoultella group</taxon>
        <taxon>Klebsiella</taxon>
        <taxon>Klebsiella pneumoniae complex</taxon>
    </lineage>
</organism>
<dbReference type="HOGENOM" id="CLU_3397003_0_0_6"/>
<dbReference type="KEGG" id="kps:KPNJ2_05002"/>
<protein>
    <submittedName>
        <fullName evidence="1">Uncharacterized protein</fullName>
    </submittedName>
</protein>
<dbReference type="EMBL" id="CP006918">
    <property type="protein sequence ID" value="AHM81774.1"/>
    <property type="molecule type" value="Genomic_DNA"/>
</dbReference>
<evidence type="ECO:0000313" key="1">
    <source>
        <dbReference type="EMBL" id="AHM81774.1"/>
    </source>
</evidence>
<accession>W8UPI8</accession>
<dbReference type="AlphaFoldDB" id="W8UPI8"/>